<name>A0A9D1PYZ5_9FIRM</name>
<protein>
    <recommendedName>
        <fullName evidence="4">FMN-binding domain-containing protein</fullName>
    </recommendedName>
</protein>
<dbReference type="Proteomes" id="UP000823990">
    <property type="component" value="Unassembled WGS sequence"/>
</dbReference>
<keyword evidence="1" id="KW-0732">Signal</keyword>
<feature type="chain" id="PRO_5039521934" description="FMN-binding domain-containing protein" evidence="1">
    <location>
        <begin position="27"/>
        <end position="155"/>
    </location>
</feature>
<dbReference type="PROSITE" id="PS51257">
    <property type="entry name" value="PROKAR_LIPOPROTEIN"/>
    <property type="match status" value="1"/>
</dbReference>
<evidence type="ECO:0000313" key="3">
    <source>
        <dbReference type="Proteomes" id="UP000823990"/>
    </source>
</evidence>
<accession>A0A9D1PYZ5</accession>
<gene>
    <name evidence="2" type="ORF">H9892_02545</name>
</gene>
<reference evidence="2" key="1">
    <citation type="journal article" date="2021" name="PeerJ">
        <title>Extensive microbial diversity within the chicken gut microbiome revealed by metagenomics and culture.</title>
        <authorList>
            <person name="Gilroy R."/>
            <person name="Ravi A."/>
            <person name="Getino M."/>
            <person name="Pursley I."/>
            <person name="Horton D.L."/>
            <person name="Alikhan N.F."/>
            <person name="Baker D."/>
            <person name="Gharbi K."/>
            <person name="Hall N."/>
            <person name="Watson M."/>
            <person name="Adriaenssens E.M."/>
            <person name="Foster-Nyarko E."/>
            <person name="Jarju S."/>
            <person name="Secka A."/>
            <person name="Antonio M."/>
            <person name="Oren A."/>
            <person name="Chaudhuri R.R."/>
            <person name="La Ragione R."/>
            <person name="Hildebrand F."/>
            <person name="Pallen M.J."/>
        </authorList>
    </citation>
    <scope>NUCLEOTIDE SEQUENCE</scope>
    <source>
        <strain evidence="2">12435</strain>
    </source>
</reference>
<feature type="signal peptide" evidence="1">
    <location>
        <begin position="1"/>
        <end position="26"/>
    </location>
</feature>
<sequence length="155" mass="16604">MKRFGKIVSVAALVVVAVMCVVFASACGALTLPEGSYSGTYTYTSEGTTYGYVAKFDVDENNTIWDVTFEAPENATAPGVGMLPWDISKFTEQFSSEWTVDQLMKIVVEVKDNVPTGEIDYSETGKTLTVNATYSVGNAAAILAMQNAVNAELDA</sequence>
<organism evidence="2 3">
    <name type="scientific">Candidatus Protoclostridium stercorigallinarum</name>
    <dbReference type="NCBI Taxonomy" id="2838741"/>
    <lineage>
        <taxon>Bacteria</taxon>
        <taxon>Bacillati</taxon>
        <taxon>Bacillota</taxon>
        <taxon>Clostridia</taxon>
        <taxon>Candidatus Protoclostridium</taxon>
    </lineage>
</organism>
<reference evidence="2" key="2">
    <citation type="submission" date="2021-04" db="EMBL/GenBank/DDBJ databases">
        <authorList>
            <person name="Gilroy R."/>
        </authorList>
    </citation>
    <scope>NUCLEOTIDE SEQUENCE</scope>
    <source>
        <strain evidence="2">12435</strain>
    </source>
</reference>
<evidence type="ECO:0008006" key="4">
    <source>
        <dbReference type="Google" id="ProtNLM"/>
    </source>
</evidence>
<proteinExistence type="predicted"/>
<evidence type="ECO:0000256" key="1">
    <source>
        <dbReference type="SAM" id="SignalP"/>
    </source>
</evidence>
<comment type="caution">
    <text evidence="2">The sequence shown here is derived from an EMBL/GenBank/DDBJ whole genome shotgun (WGS) entry which is preliminary data.</text>
</comment>
<dbReference type="AlphaFoldDB" id="A0A9D1PYZ5"/>
<evidence type="ECO:0000313" key="2">
    <source>
        <dbReference type="EMBL" id="HIW02200.1"/>
    </source>
</evidence>
<dbReference type="EMBL" id="DXHS01000045">
    <property type="protein sequence ID" value="HIW02200.1"/>
    <property type="molecule type" value="Genomic_DNA"/>
</dbReference>